<dbReference type="InterPro" id="IPR012337">
    <property type="entry name" value="RNaseH-like_sf"/>
</dbReference>
<organism evidence="2 3">
    <name type="scientific">Spinacia oleracea</name>
    <name type="common">Spinach</name>
    <dbReference type="NCBI Taxonomy" id="3562"/>
    <lineage>
        <taxon>Eukaryota</taxon>
        <taxon>Viridiplantae</taxon>
        <taxon>Streptophyta</taxon>
        <taxon>Embryophyta</taxon>
        <taxon>Tracheophyta</taxon>
        <taxon>Spermatophyta</taxon>
        <taxon>Magnoliopsida</taxon>
        <taxon>eudicotyledons</taxon>
        <taxon>Gunneridae</taxon>
        <taxon>Pentapetalae</taxon>
        <taxon>Caryophyllales</taxon>
        <taxon>Chenopodiaceae</taxon>
        <taxon>Chenopodioideae</taxon>
        <taxon>Anserineae</taxon>
        <taxon>Spinacia</taxon>
    </lineage>
</organism>
<dbReference type="Gene3D" id="3.30.420.10">
    <property type="entry name" value="Ribonuclease H-like superfamily/Ribonuclease H"/>
    <property type="match status" value="2"/>
</dbReference>
<dbReference type="SUPFAM" id="SSF56672">
    <property type="entry name" value="DNA/RNA polymerases"/>
    <property type="match status" value="1"/>
</dbReference>
<dbReference type="PANTHER" id="PTHR37984">
    <property type="entry name" value="PROTEIN CBG26694"/>
    <property type="match status" value="1"/>
</dbReference>
<dbReference type="GeneID" id="130465477"/>
<reference evidence="2" key="1">
    <citation type="journal article" date="2021" name="Nat. Commun.">
        <title>Genomic analyses provide insights into spinach domestication and the genetic basis of agronomic traits.</title>
        <authorList>
            <person name="Cai X."/>
            <person name="Sun X."/>
            <person name="Xu C."/>
            <person name="Sun H."/>
            <person name="Wang X."/>
            <person name="Ge C."/>
            <person name="Zhang Z."/>
            <person name="Wang Q."/>
            <person name="Fei Z."/>
            <person name="Jiao C."/>
            <person name="Wang Q."/>
        </authorList>
    </citation>
    <scope>NUCLEOTIDE SEQUENCE [LARGE SCALE GENOMIC DNA]</scope>
    <source>
        <strain evidence="2">cv. Varoflay</strain>
    </source>
</reference>
<evidence type="ECO:0000313" key="2">
    <source>
        <dbReference type="Proteomes" id="UP000813463"/>
    </source>
</evidence>
<dbReference type="PANTHER" id="PTHR37984:SF5">
    <property type="entry name" value="PROTEIN NYNRIN-LIKE"/>
    <property type="match status" value="1"/>
</dbReference>
<reference evidence="3" key="2">
    <citation type="submission" date="2025-08" db="UniProtKB">
        <authorList>
            <consortium name="RefSeq"/>
        </authorList>
    </citation>
    <scope>IDENTIFICATION</scope>
    <source>
        <tissue evidence="3">Leaf</tissue>
    </source>
</reference>
<dbReference type="CDD" id="cd01647">
    <property type="entry name" value="RT_LTR"/>
    <property type="match status" value="1"/>
</dbReference>
<protein>
    <recommendedName>
        <fullName evidence="1">Reverse transcriptase domain-containing protein</fullName>
    </recommendedName>
</protein>
<dbReference type="InterPro" id="IPR000477">
    <property type="entry name" value="RT_dom"/>
</dbReference>
<dbReference type="Proteomes" id="UP000813463">
    <property type="component" value="Chromosome 1"/>
</dbReference>
<keyword evidence="2" id="KW-1185">Reference proteome</keyword>
<sequence length="416" mass="47612">MPFGLCNAPETFQRCMMSIFGDILEEEMEVFMDDFSVGGATYDECLLNLEKCLERCEKVHLVLNWEKCHFMVHEGIVLGHKVSHLGIEVDRAKIEVIENLPPPVNVKGIRSFLGHAGIYRRFIKDFSLIARPLTNLLQKEFDFQFDVAYLNAFNKLKLALVSTPIVQAPDWVLLLQEFDIEIRDKKGAKNVVADHLYRLELGNGDMEDLPIEDALRDDALYMVESSSLPWFADLVNYLGCGAILEDFSTQQRRKLKYEARRYVWDEPILLRRGLDGRQEMPQSSIIELEVFDVWGIGFMGPLPSSYGNLYILLAVDYVSKWAKAIASPTNDHKALLKKYGVHHKVGLAYHPQTSGQVEVTNREIMSILEKTVVKSRKDWAIKLDDALWAYRTAFKTPIGMTLYKLVYGKNSHLRSS</sequence>
<evidence type="ECO:0000259" key="1">
    <source>
        <dbReference type="Pfam" id="PF00078"/>
    </source>
</evidence>
<dbReference type="InterPro" id="IPR043502">
    <property type="entry name" value="DNA/RNA_pol_sf"/>
</dbReference>
<dbReference type="Pfam" id="PF00078">
    <property type="entry name" value="RVT_1"/>
    <property type="match status" value="1"/>
</dbReference>
<evidence type="ECO:0000313" key="3">
    <source>
        <dbReference type="RefSeq" id="XP_056690228.1"/>
    </source>
</evidence>
<dbReference type="InterPro" id="IPR043128">
    <property type="entry name" value="Rev_trsase/Diguanyl_cyclase"/>
</dbReference>
<dbReference type="SUPFAM" id="SSF53098">
    <property type="entry name" value="Ribonuclease H-like"/>
    <property type="match status" value="1"/>
</dbReference>
<gene>
    <name evidence="3" type="primary">LOC130465477</name>
</gene>
<feature type="domain" description="Reverse transcriptase" evidence="1">
    <location>
        <begin position="1"/>
        <end position="81"/>
    </location>
</feature>
<accession>A0ABM3R3N8</accession>
<name>A0ABM3R3N8_SPIOL</name>
<dbReference type="RefSeq" id="XP_056690228.1">
    <property type="nucleotide sequence ID" value="XM_056834250.1"/>
</dbReference>
<proteinExistence type="predicted"/>
<dbReference type="InterPro" id="IPR050951">
    <property type="entry name" value="Retrovirus_Pol_polyprotein"/>
</dbReference>
<dbReference type="InterPro" id="IPR036397">
    <property type="entry name" value="RNaseH_sf"/>
</dbReference>
<dbReference type="Gene3D" id="3.30.70.270">
    <property type="match status" value="2"/>
</dbReference>